<dbReference type="Pfam" id="PF01292">
    <property type="entry name" value="Ni_hydr_CYTB"/>
    <property type="match status" value="1"/>
</dbReference>
<organism evidence="15 16">
    <name type="scientific">Shewanella surugensis</name>
    <dbReference type="NCBI Taxonomy" id="212020"/>
    <lineage>
        <taxon>Bacteria</taxon>
        <taxon>Pseudomonadati</taxon>
        <taxon>Pseudomonadota</taxon>
        <taxon>Gammaproteobacteria</taxon>
        <taxon>Alteromonadales</taxon>
        <taxon>Shewanellaceae</taxon>
        <taxon>Shewanella</taxon>
    </lineage>
</organism>
<keyword evidence="8" id="KW-0249">Electron transport</keyword>
<comment type="similarity">
    <text evidence="12">Belongs to the cytochrome b561 family.</text>
</comment>
<name>A0ABT0LD17_9GAMM</name>
<evidence type="ECO:0000256" key="7">
    <source>
        <dbReference type="ARBA" id="ARBA00022723"/>
    </source>
</evidence>
<comment type="cofactor">
    <cofactor evidence="1">
        <name>heme b</name>
        <dbReference type="ChEBI" id="CHEBI:60344"/>
    </cofactor>
</comment>
<evidence type="ECO:0000313" key="15">
    <source>
        <dbReference type="EMBL" id="MCL1125578.1"/>
    </source>
</evidence>
<proteinExistence type="inferred from homology"/>
<comment type="caution">
    <text evidence="15">The sequence shown here is derived from an EMBL/GenBank/DDBJ whole genome shotgun (WGS) entry which is preliminary data.</text>
</comment>
<evidence type="ECO:0000256" key="8">
    <source>
        <dbReference type="ARBA" id="ARBA00022982"/>
    </source>
</evidence>
<evidence type="ECO:0000256" key="1">
    <source>
        <dbReference type="ARBA" id="ARBA00001970"/>
    </source>
</evidence>
<keyword evidence="5" id="KW-0349">Heme</keyword>
<dbReference type="PANTHER" id="PTHR30529:SF7">
    <property type="entry name" value="CYTOCHROME B561 BACTERIAL_NI-HYDROGENASE DOMAIN-CONTAINING PROTEIN"/>
    <property type="match status" value="1"/>
</dbReference>
<feature type="transmembrane region" description="Helical" evidence="13">
    <location>
        <begin position="12"/>
        <end position="33"/>
    </location>
</feature>
<feature type="domain" description="Cytochrome b561 bacterial/Ni-hydrogenase" evidence="14">
    <location>
        <begin position="8"/>
        <end position="180"/>
    </location>
</feature>
<evidence type="ECO:0000256" key="11">
    <source>
        <dbReference type="ARBA" id="ARBA00023136"/>
    </source>
</evidence>
<accession>A0ABT0LD17</accession>
<evidence type="ECO:0000256" key="3">
    <source>
        <dbReference type="ARBA" id="ARBA00022448"/>
    </source>
</evidence>
<evidence type="ECO:0000256" key="12">
    <source>
        <dbReference type="ARBA" id="ARBA00037975"/>
    </source>
</evidence>
<protein>
    <submittedName>
        <fullName evidence="15">Cytochrome b</fullName>
    </submittedName>
</protein>
<evidence type="ECO:0000256" key="13">
    <source>
        <dbReference type="SAM" id="Phobius"/>
    </source>
</evidence>
<evidence type="ECO:0000256" key="2">
    <source>
        <dbReference type="ARBA" id="ARBA00004651"/>
    </source>
</evidence>
<keyword evidence="3" id="KW-0813">Transport</keyword>
<evidence type="ECO:0000313" key="16">
    <source>
        <dbReference type="Proteomes" id="UP001203423"/>
    </source>
</evidence>
<evidence type="ECO:0000256" key="6">
    <source>
        <dbReference type="ARBA" id="ARBA00022692"/>
    </source>
</evidence>
<keyword evidence="7" id="KW-0479">Metal-binding</keyword>
<keyword evidence="4" id="KW-1003">Cell membrane</keyword>
<reference evidence="15 16" key="1">
    <citation type="submission" date="2022-01" db="EMBL/GenBank/DDBJ databases">
        <title>Whole genome-based taxonomy of the Shewanellaceae.</title>
        <authorList>
            <person name="Martin-Rodriguez A.J."/>
        </authorList>
    </citation>
    <scope>NUCLEOTIDE SEQUENCE [LARGE SCALE GENOMIC DNA]</scope>
    <source>
        <strain evidence="15 16">DSM 17177</strain>
    </source>
</reference>
<dbReference type="InterPro" id="IPR016174">
    <property type="entry name" value="Di-haem_cyt_TM"/>
</dbReference>
<dbReference type="InterPro" id="IPR011577">
    <property type="entry name" value="Cyt_b561_bac/Ni-Hgenase"/>
</dbReference>
<dbReference type="InterPro" id="IPR052168">
    <property type="entry name" value="Cytochrome_b561_oxidase"/>
</dbReference>
<keyword evidence="9 13" id="KW-1133">Transmembrane helix</keyword>
<comment type="subcellular location">
    <subcellularLocation>
        <location evidence="2">Cell membrane</location>
        <topology evidence="2">Multi-pass membrane protein</topology>
    </subcellularLocation>
</comment>
<evidence type="ECO:0000256" key="10">
    <source>
        <dbReference type="ARBA" id="ARBA00023004"/>
    </source>
</evidence>
<evidence type="ECO:0000256" key="9">
    <source>
        <dbReference type="ARBA" id="ARBA00022989"/>
    </source>
</evidence>
<evidence type="ECO:0000256" key="5">
    <source>
        <dbReference type="ARBA" id="ARBA00022617"/>
    </source>
</evidence>
<gene>
    <name evidence="15" type="ORF">L2764_14110</name>
</gene>
<keyword evidence="10" id="KW-0408">Iron</keyword>
<evidence type="ECO:0000259" key="14">
    <source>
        <dbReference type="Pfam" id="PF01292"/>
    </source>
</evidence>
<dbReference type="RefSeq" id="WP_248940888.1">
    <property type="nucleotide sequence ID" value="NZ_JAKIKS010000053.1"/>
</dbReference>
<keyword evidence="16" id="KW-1185">Reference proteome</keyword>
<feature type="transmembrane region" description="Helical" evidence="13">
    <location>
        <begin position="81"/>
        <end position="99"/>
    </location>
</feature>
<sequence length="183" mass="20231">MKDTKEKFSSITLSLHWIIAIVFICMLTVGFYMTNYNAFALFPIHQSTGILLFILILWRVIWRYINGWPIPVSQYSTVERVLARIVHWLLIIGILLQPISGMLMSAGSGNGLYVFGLELLHANLDSAGKAIPIAANIGELGENIHGAGANIMVAAISLHILGALKHHIIDKDGSLRRIFGKNI</sequence>
<feature type="transmembrane region" description="Helical" evidence="13">
    <location>
        <begin position="144"/>
        <end position="164"/>
    </location>
</feature>
<keyword evidence="6 13" id="KW-0812">Transmembrane</keyword>
<dbReference type="Proteomes" id="UP001203423">
    <property type="component" value="Unassembled WGS sequence"/>
</dbReference>
<dbReference type="EMBL" id="JAKIKS010000053">
    <property type="protein sequence ID" value="MCL1125578.1"/>
    <property type="molecule type" value="Genomic_DNA"/>
</dbReference>
<evidence type="ECO:0000256" key="4">
    <source>
        <dbReference type="ARBA" id="ARBA00022475"/>
    </source>
</evidence>
<dbReference type="SUPFAM" id="SSF81342">
    <property type="entry name" value="Transmembrane di-heme cytochromes"/>
    <property type="match status" value="1"/>
</dbReference>
<feature type="transmembrane region" description="Helical" evidence="13">
    <location>
        <begin position="39"/>
        <end position="61"/>
    </location>
</feature>
<dbReference type="PANTHER" id="PTHR30529">
    <property type="entry name" value="CYTOCHROME B561"/>
    <property type="match status" value="1"/>
</dbReference>
<keyword evidence="11 13" id="KW-0472">Membrane</keyword>